<dbReference type="Gene3D" id="3.40.50.1380">
    <property type="entry name" value="Methylglyoxal synthase-like domain"/>
    <property type="match status" value="1"/>
</dbReference>
<dbReference type="GO" id="GO:0004643">
    <property type="term" value="F:phosphoribosylaminoimidazolecarboxamide formyltransferase activity"/>
    <property type="evidence" value="ECO:0007669"/>
    <property type="project" value="UniProtKB-EC"/>
</dbReference>
<dbReference type="Gene3D" id="3.40.140.20">
    <property type="match status" value="2"/>
</dbReference>
<dbReference type="SMART" id="SM00851">
    <property type="entry name" value="MGS"/>
    <property type="match status" value="1"/>
</dbReference>
<dbReference type="EC" id="3.5.4.10" evidence="11"/>
<dbReference type="InterPro" id="IPR002695">
    <property type="entry name" value="PurH-like"/>
</dbReference>
<dbReference type="HAMAP" id="MF_00139">
    <property type="entry name" value="PurH"/>
    <property type="match status" value="1"/>
</dbReference>
<dbReference type="SMART" id="SM00798">
    <property type="entry name" value="AICARFT_IMPCHas"/>
    <property type="match status" value="1"/>
</dbReference>
<dbReference type="SUPFAM" id="SSF53927">
    <property type="entry name" value="Cytidine deaminase-like"/>
    <property type="match status" value="1"/>
</dbReference>
<organism evidence="11 12">
    <name type="scientific">Candidatus Iainarchaeum sp</name>
    <dbReference type="NCBI Taxonomy" id="3101447"/>
    <lineage>
        <taxon>Archaea</taxon>
        <taxon>Candidatus Iainarchaeota</taxon>
        <taxon>Candidatus Iainarchaeia</taxon>
        <taxon>Candidatus Iainarchaeales</taxon>
        <taxon>Candidatus Iainarchaeaceae</taxon>
        <taxon>Candidatus Iainarchaeum</taxon>
    </lineage>
</organism>
<evidence type="ECO:0000313" key="11">
    <source>
        <dbReference type="EMBL" id="HIH09407.1"/>
    </source>
</evidence>
<comment type="catalytic activity">
    <reaction evidence="8">
        <text>(6R)-10-formyltetrahydrofolate + 5-amino-1-(5-phospho-beta-D-ribosyl)imidazole-4-carboxamide = 5-formamido-1-(5-phospho-D-ribosyl)imidazole-4-carboxamide + (6S)-5,6,7,8-tetrahydrofolate</text>
        <dbReference type="Rhea" id="RHEA:22192"/>
        <dbReference type="ChEBI" id="CHEBI:57453"/>
        <dbReference type="ChEBI" id="CHEBI:58467"/>
        <dbReference type="ChEBI" id="CHEBI:58475"/>
        <dbReference type="ChEBI" id="CHEBI:195366"/>
        <dbReference type="EC" id="2.1.2.3"/>
    </reaction>
</comment>
<dbReference type="EC" id="2.1.2.3" evidence="11"/>
<dbReference type="FunFam" id="3.40.140.20:FF:000001">
    <property type="entry name" value="Bifunctional purine biosynthesis protein PurH"/>
    <property type="match status" value="1"/>
</dbReference>
<dbReference type="Pfam" id="PF02142">
    <property type="entry name" value="MGS"/>
    <property type="match status" value="1"/>
</dbReference>
<gene>
    <name evidence="11" type="primary">purH</name>
    <name evidence="11" type="ORF">HA254_01935</name>
</gene>
<dbReference type="InterPro" id="IPR024051">
    <property type="entry name" value="AICAR_Tfase_dup_dom_sf"/>
</dbReference>
<dbReference type="GO" id="GO:0005829">
    <property type="term" value="C:cytosol"/>
    <property type="evidence" value="ECO:0007669"/>
    <property type="project" value="TreeGrafter"/>
</dbReference>
<evidence type="ECO:0000256" key="3">
    <source>
        <dbReference type="ARBA" id="ARBA00007667"/>
    </source>
</evidence>
<dbReference type="InterPro" id="IPR011607">
    <property type="entry name" value="MGS-like_dom"/>
</dbReference>
<comment type="catalytic activity">
    <reaction evidence="9">
        <text>IMP + H2O = 5-formamido-1-(5-phospho-D-ribosyl)imidazole-4-carboxamide</text>
        <dbReference type="Rhea" id="RHEA:18445"/>
        <dbReference type="ChEBI" id="CHEBI:15377"/>
        <dbReference type="ChEBI" id="CHEBI:58053"/>
        <dbReference type="ChEBI" id="CHEBI:58467"/>
        <dbReference type="EC" id="3.5.4.10"/>
    </reaction>
</comment>
<comment type="pathway">
    <text evidence="1">Purine metabolism; IMP biosynthesis via de novo pathway; IMP from 5-formamido-1-(5-phospho-D-ribosyl)imidazole-4-carboxamide: step 1/1.</text>
</comment>
<dbReference type="CDD" id="cd01421">
    <property type="entry name" value="IMPCH"/>
    <property type="match status" value="1"/>
</dbReference>
<dbReference type="InterPro" id="IPR016193">
    <property type="entry name" value="Cytidine_deaminase-like"/>
</dbReference>
<evidence type="ECO:0000256" key="9">
    <source>
        <dbReference type="ARBA" id="ARBA00050687"/>
    </source>
</evidence>
<evidence type="ECO:0000256" key="4">
    <source>
        <dbReference type="ARBA" id="ARBA00022679"/>
    </source>
</evidence>
<accession>A0A7J4J015</accession>
<comment type="caution">
    <text evidence="11">The sequence shown here is derived from an EMBL/GenBank/DDBJ whole genome shotgun (WGS) entry which is preliminary data.</text>
</comment>
<dbReference type="Proteomes" id="UP000565078">
    <property type="component" value="Unassembled WGS sequence"/>
</dbReference>
<dbReference type="NCBIfam" id="TIGR00355">
    <property type="entry name" value="purH"/>
    <property type="match status" value="1"/>
</dbReference>
<protein>
    <submittedName>
        <fullName evidence="11">Bifunctional phosphoribosylaminoimidazolecarboxamide formyltransferase/IMP cyclohydrolase</fullName>
        <ecNumber evidence="11">2.1.2.3</ecNumber>
        <ecNumber evidence="11">3.5.4.10</ecNumber>
    </submittedName>
</protein>
<evidence type="ECO:0000256" key="6">
    <source>
        <dbReference type="ARBA" id="ARBA00022801"/>
    </source>
</evidence>
<dbReference type="GO" id="GO:0006189">
    <property type="term" value="P:'de novo' IMP biosynthetic process"/>
    <property type="evidence" value="ECO:0007669"/>
    <property type="project" value="UniProtKB-UniPathway"/>
</dbReference>
<reference evidence="12" key="1">
    <citation type="journal article" date="2020" name="bioRxiv">
        <title>A rank-normalized archaeal taxonomy based on genome phylogeny resolves widespread incomplete and uneven classifications.</title>
        <authorList>
            <person name="Rinke C."/>
            <person name="Chuvochina M."/>
            <person name="Mussig A.J."/>
            <person name="Chaumeil P.-A."/>
            <person name="Waite D.W."/>
            <person name="Whitman W.B."/>
            <person name="Parks D.H."/>
            <person name="Hugenholtz P."/>
        </authorList>
    </citation>
    <scope>NUCLEOTIDE SEQUENCE [LARGE SCALE GENOMIC DNA]</scope>
</reference>
<dbReference type="SUPFAM" id="SSF52335">
    <property type="entry name" value="Methylglyoxal synthase-like"/>
    <property type="match status" value="1"/>
</dbReference>
<evidence type="ECO:0000256" key="7">
    <source>
        <dbReference type="ARBA" id="ARBA00023268"/>
    </source>
</evidence>
<dbReference type="FunFam" id="3.40.50.1380:FF:000001">
    <property type="entry name" value="Bifunctional purine biosynthesis protein PurH"/>
    <property type="match status" value="1"/>
</dbReference>
<proteinExistence type="inferred from homology"/>
<keyword evidence="7" id="KW-0511">Multifunctional enzyme</keyword>
<keyword evidence="4 11" id="KW-0808">Transferase</keyword>
<feature type="domain" description="MGS-like" evidence="10">
    <location>
        <begin position="32"/>
        <end position="181"/>
    </location>
</feature>
<comment type="similarity">
    <text evidence="3">Belongs to the PurH family.</text>
</comment>
<dbReference type="InterPro" id="IPR036914">
    <property type="entry name" value="MGS-like_dom_sf"/>
</dbReference>
<dbReference type="PIRSF" id="PIRSF000414">
    <property type="entry name" value="AICARFT_IMPCHas"/>
    <property type="match status" value="1"/>
</dbReference>
<dbReference type="UniPathway" id="UPA00074">
    <property type="reaction ID" value="UER00133"/>
</dbReference>
<keyword evidence="5" id="KW-0658">Purine biosynthesis</keyword>
<evidence type="ECO:0000256" key="1">
    <source>
        <dbReference type="ARBA" id="ARBA00004844"/>
    </source>
</evidence>
<evidence type="ECO:0000256" key="5">
    <source>
        <dbReference type="ARBA" id="ARBA00022755"/>
    </source>
</evidence>
<dbReference type="NCBIfam" id="NF002049">
    <property type="entry name" value="PRK00881.1"/>
    <property type="match status" value="1"/>
</dbReference>
<dbReference type="AlphaFoldDB" id="A0A7J4J015"/>
<evidence type="ECO:0000313" key="12">
    <source>
        <dbReference type="Proteomes" id="UP000565078"/>
    </source>
</evidence>
<dbReference type="PANTHER" id="PTHR11692:SF0">
    <property type="entry name" value="BIFUNCTIONAL PURINE BIOSYNTHESIS PROTEIN ATIC"/>
    <property type="match status" value="1"/>
</dbReference>
<dbReference type="GO" id="GO:0003937">
    <property type="term" value="F:IMP cyclohydrolase activity"/>
    <property type="evidence" value="ECO:0007669"/>
    <property type="project" value="UniProtKB-EC"/>
</dbReference>
<name>A0A7J4J015_9ARCH</name>
<evidence type="ECO:0000259" key="10">
    <source>
        <dbReference type="PROSITE" id="PS51855"/>
    </source>
</evidence>
<dbReference type="PROSITE" id="PS51855">
    <property type="entry name" value="MGS"/>
    <property type="match status" value="1"/>
</dbReference>
<evidence type="ECO:0000256" key="8">
    <source>
        <dbReference type="ARBA" id="ARBA00050488"/>
    </source>
</evidence>
<dbReference type="EMBL" id="DUGC01000035">
    <property type="protein sequence ID" value="HIH09407.1"/>
    <property type="molecule type" value="Genomic_DNA"/>
</dbReference>
<comment type="pathway">
    <text evidence="2">Purine metabolism; IMP biosynthesis via de novo pathway; 5-formamido-1-(5-phospho-D-ribosyl)imidazole-4-carboxamide from 5-amino-1-(5-phospho-D-ribosyl)imidazole-4-carboxamide (10-formyl THF route): step 1/1.</text>
</comment>
<dbReference type="PANTHER" id="PTHR11692">
    <property type="entry name" value="BIFUNCTIONAL PURINE BIOSYNTHESIS PROTEIN PURH"/>
    <property type="match status" value="1"/>
</dbReference>
<evidence type="ECO:0000256" key="2">
    <source>
        <dbReference type="ARBA" id="ARBA00004954"/>
    </source>
</evidence>
<keyword evidence="6 11" id="KW-0378">Hydrolase</keyword>
<dbReference type="Pfam" id="PF01808">
    <property type="entry name" value="AICARFT_IMPCHas"/>
    <property type="match status" value="1"/>
</dbReference>
<sequence length="546" mass="59357">MTPHKRSRQRCKSSSRSVCWKPLKALLKAKSLLVSSLKVKCALVSVSDKGGIAEFCGELSKNGVKIISSGGTYKLLSENKIPCVSVESVTGFPEMLEGRLKTLHPKLHGGILAKRNKEHLGQLKGQGIEPIDLVVVNLYPFRETVTKKGATLEDAIENIDIGGPALIRAAAKNHESVGIVVDPSQYGKVLKDLIANKFGLSQGMKKELCAQAFAHTAFYDSLVAQYLNSKYLQEKFPQKLTIALERMRELRYGENPHQKAVLYAKPLESGNLIDCGQLNGKELSYNNYMDCDAAISIAKDFEEPCAAIIKHANPCGVASAKTISEAFKKAYECDPLSAFGGIIALNRACDIATAKQITAFFNEVVIAPQYDAPALDELRTKKNLRVLLLENFPKETAGVIMRPIEGGALCQDKDLGGEEKWQNVSGTDATKAEMEDLRFAWKVVRHVKSNAIVIAKGNATIGIGGGVTSRVDATELAIRKAGERAKAGVLASDAYFPFKDSIELAAKAGIRCIAEPGGSVNDAQVIEEAKKHKIALYFTGTRHFRH</sequence>